<accession>A0A1W2M222</accession>
<feature type="transmembrane region" description="Helical" evidence="1">
    <location>
        <begin position="48"/>
        <end position="66"/>
    </location>
</feature>
<dbReference type="AlphaFoldDB" id="A0A1W2M222"/>
<proteinExistence type="predicted"/>
<reference evidence="2 3" key="1">
    <citation type="submission" date="2016-12" db="EMBL/GenBank/DDBJ databases">
        <title>Amycolatopsis keratiniphila subsp. keratiniphila genome sequencing and assembly.</title>
        <authorList>
            <person name="Mayilraj S."/>
            <person name="Kaur N."/>
        </authorList>
    </citation>
    <scope>NUCLEOTIDE SEQUENCE [LARGE SCALE GENOMIC DNA]</scope>
    <source>
        <strain evidence="2 3">DSM 44409</strain>
    </source>
</reference>
<protein>
    <submittedName>
        <fullName evidence="2">Uncharacterized protein</fullName>
    </submittedName>
</protein>
<dbReference type="Proteomes" id="UP000076660">
    <property type="component" value="Unassembled WGS sequence"/>
</dbReference>
<feature type="transmembrane region" description="Helical" evidence="1">
    <location>
        <begin position="12"/>
        <end position="36"/>
    </location>
</feature>
<keyword evidence="1" id="KW-0812">Transmembrane</keyword>
<keyword evidence="1" id="KW-0472">Membrane</keyword>
<dbReference type="EMBL" id="LQMT02000006">
    <property type="protein sequence ID" value="ONF73939.1"/>
    <property type="molecule type" value="Genomic_DNA"/>
</dbReference>
<organism evidence="2 3">
    <name type="scientific">Amycolatopsis keratiniphila subsp. keratiniphila</name>
    <dbReference type="NCBI Taxonomy" id="227715"/>
    <lineage>
        <taxon>Bacteria</taxon>
        <taxon>Bacillati</taxon>
        <taxon>Actinomycetota</taxon>
        <taxon>Actinomycetes</taxon>
        <taxon>Pseudonocardiales</taxon>
        <taxon>Pseudonocardiaceae</taxon>
        <taxon>Amycolatopsis</taxon>
        <taxon>Amycolatopsis japonica group</taxon>
    </lineage>
</organism>
<evidence type="ECO:0000256" key="1">
    <source>
        <dbReference type="SAM" id="Phobius"/>
    </source>
</evidence>
<dbReference type="RefSeq" id="WP_063276396.1">
    <property type="nucleotide sequence ID" value="NZ_LQMT02000006.1"/>
</dbReference>
<sequence length="72" mass="7547">MRRKNPHVDTVGDGGLFLALGAGFLAFLFLLGVVALTGEWFGRGVGQTVLEVGLCAVFVLVVGLACRGGDRR</sequence>
<evidence type="ECO:0000313" key="2">
    <source>
        <dbReference type="EMBL" id="ONF73939.1"/>
    </source>
</evidence>
<keyword evidence="1" id="KW-1133">Transmembrane helix</keyword>
<evidence type="ECO:0000313" key="3">
    <source>
        <dbReference type="Proteomes" id="UP000076660"/>
    </source>
</evidence>
<name>A0A1W2M222_9PSEU</name>
<gene>
    <name evidence="2" type="ORF">AVR91_0204200</name>
</gene>
<comment type="caution">
    <text evidence="2">The sequence shown here is derived from an EMBL/GenBank/DDBJ whole genome shotgun (WGS) entry which is preliminary data.</text>
</comment>